<protein>
    <submittedName>
        <fullName evidence="1">Uncharacterized protein</fullName>
    </submittedName>
</protein>
<feature type="non-terminal residue" evidence="1">
    <location>
        <position position="1"/>
    </location>
</feature>
<sequence>SSRRGRENVSAGQGRAGPVQCAVCSALCSAEQGRAEPSLRMSDGAWGGSPVPACLPVEATAESEIGIFEFPIPACLPPSLPALPLQFCTLLACHTLGENFCHFSFRLLCSKVYSSSVGLGEP</sequence>
<dbReference type="Proteomes" id="UP000822688">
    <property type="component" value="Chromosome 11"/>
</dbReference>
<keyword evidence="2" id="KW-1185">Reference proteome</keyword>
<gene>
    <name evidence="1" type="ORF">KC19_11G168900</name>
</gene>
<dbReference type="AlphaFoldDB" id="A0A8T0GFA9"/>
<proteinExistence type="predicted"/>
<dbReference type="EMBL" id="CM026432">
    <property type="protein sequence ID" value="KAG0557961.1"/>
    <property type="molecule type" value="Genomic_DNA"/>
</dbReference>
<comment type="caution">
    <text evidence="1">The sequence shown here is derived from an EMBL/GenBank/DDBJ whole genome shotgun (WGS) entry which is preliminary data.</text>
</comment>
<reference evidence="1 2" key="1">
    <citation type="submission" date="2020-06" db="EMBL/GenBank/DDBJ databases">
        <title>WGS assembly of Ceratodon purpureus strain R40.</title>
        <authorList>
            <person name="Carey S.B."/>
            <person name="Jenkins J."/>
            <person name="Shu S."/>
            <person name="Lovell J.T."/>
            <person name="Sreedasyam A."/>
            <person name="Maumus F."/>
            <person name="Tiley G.P."/>
            <person name="Fernandez-Pozo N."/>
            <person name="Barry K."/>
            <person name="Chen C."/>
            <person name="Wang M."/>
            <person name="Lipzen A."/>
            <person name="Daum C."/>
            <person name="Saski C.A."/>
            <person name="Payton A.C."/>
            <person name="Mcbreen J.C."/>
            <person name="Conrad R.E."/>
            <person name="Kollar L.M."/>
            <person name="Olsson S."/>
            <person name="Huttunen S."/>
            <person name="Landis J.B."/>
            <person name="Wickett N.J."/>
            <person name="Johnson M.G."/>
            <person name="Rensing S.A."/>
            <person name="Grimwood J."/>
            <person name="Schmutz J."/>
            <person name="Mcdaniel S.F."/>
        </authorList>
    </citation>
    <scope>NUCLEOTIDE SEQUENCE [LARGE SCALE GENOMIC DNA]</scope>
    <source>
        <strain evidence="1 2">R40</strain>
    </source>
</reference>
<evidence type="ECO:0000313" key="2">
    <source>
        <dbReference type="Proteomes" id="UP000822688"/>
    </source>
</evidence>
<evidence type="ECO:0000313" key="1">
    <source>
        <dbReference type="EMBL" id="KAG0557961.1"/>
    </source>
</evidence>
<name>A0A8T0GFA9_CERPU</name>
<organism evidence="1 2">
    <name type="scientific">Ceratodon purpureus</name>
    <name type="common">Fire moss</name>
    <name type="synonym">Dicranum purpureum</name>
    <dbReference type="NCBI Taxonomy" id="3225"/>
    <lineage>
        <taxon>Eukaryota</taxon>
        <taxon>Viridiplantae</taxon>
        <taxon>Streptophyta</taxon>
        <taxon>Embryophyta</taxon>
        <taxon>Bryophyta</taxon>
        <taxon>Bryophytina</taxon>
        <taxon>Bryopsida</taxon>
        <taxon>Dicranidae</taxon>
        <taxon>Pseudoditrichales</taxon>
        <taxon>Ditrichaceae</taxon>
        <taxon>Ceratodon</taxon>
    </lineage>
</organism>
<accession>A0A8T0GFA9</accession>